<dbReference type="AlphaFoldDB" id="A0A2K8UQI7"/>
<organism evidence="1 2">
    <name type="scientific">Acinetobacter lwoffii</name>
    <dbReference type="NCBI Taxonomy" id="28090"/>
    <lineage>
        <taxon>Bacteria</taxon>
        <taxon>Pseudomonadati</taxon>
        <taxon>Pseudomonadota</taxon>
        <taxon>Gammaproteobacteria</taxon>
        <taxon>Moraxellales</taxon>
        <taxon>Moraxellaceae</taxon>
        <taxon>Acinetobacter</taxon>
    </lineage>
</organism>
<sequence>MKPLLNPHRNINPTLIKLREENVWRCSSSLVCEILEINRQQLIKLLNAFPNFPKPMRDRETRQAVMYFDVDEIFQWCINEFHSDF</sequence>
<proteinExistence type="predicted"/>
<accession>A0A2K8UQI7</accession>
<name>A0A2K8UQI7_ACILW</name>
<dbReference type="RefSeq" id="WP_082180566.1">
    <property type="nucleotide sequence ID" value="NZ_CABIYT010000006.1"/>
</dbReference>
<dbReference type="Proteomes" id="UP000509126">
    <property type="component" value="Chromosome"/>
</dbReference>
<reference evidence="1 2" key="1">
    <citation type="submission" date="2019-11" db="EMBL/GenBank/DDBJ databases">
        <title>FDA dAtabase for Regulatory Grade micrObial Sequences (FDA-ARGOS): Supporting development and validation of Infectious Disease Dx tests.</title>
        <authorList>
            <person name="Patel R."/>
            <person name="Rucinski S."/>
            <person name="Tallon L."/>
            <person name="Sadzewicz L."/>
            <person name="Vavikolanu K."/>
            <person name="Mehta A."/>
            <person name="Aluvathingal J."/>
            <person name="Nadendla S."/>
            <person name="Nandy P."/>
            <person name="Geyer C."/>
            <person name="Yan Y."/>
            <person name="Sichtig H."/>
        </authorList>
    </citation>
    <scope>NUCLEOTIDE SEQUENCE [LARGE SCALE GENOMIC DNA]</scope>
    <source>
        <strain evidence="1 2">FDAARGOS_557</strain>
    </source>
</reference>
<evidence type="ECO:0000313" key="2">
    <source>
        <dbReference type="Proteomes" id="UP000509126"/>
    </source>
</evidence>
<evidence type="ECO:0000313" key="1">
    <source>
        <dbReference type="EMBL" id="QKU21223.1"/>
    </source>
</evidence>
<protein>
    <submittedName>
        <fullName evidence="1">Uncharacterized protein</fullName>
    </submittedName>
</protein>
<gene>
    <name evidence="1" type="ORF">FOB19_07265</name>
</gene>
<dbReference type="STRING" id="28090.GCA_002119785_02395"/>
<dbReference type="EMBL" id="CP054803">
    <property type="protein sequence ID" value="QKU21223.1"/>
    <property type="molecule type" value="Genomic_DNA"/>
</dbReference>